<evidence type="ECO:0000313" key="7">
    <source>
        <dbReference type="Proteomes" id="UP000199152"/>
    </source>
</evidence>
<evidence type="ECO:0000256" key="1">
    <source>
        <dbReference type="ARBA" id="ARBA00022598"/>
    </source>
</evidence>
<dbReference type="SUPFAM" id="SSF88713">
    <property type="entry name" value="Glycoside hydrolase/deacetylase"/>
    <property type="match status" value="1"/>
</dbReference>
<feature type="domain" description="ATP-grasp" evidence="5">
    <location>
        <begin position="634"/>
        <end position="828"/>
    </location>
</feature>
<evidence type="ECO:0000259" key="5">
    <source>
        <dbReference type="PROSITE" id="PS50975"/>
    </source>
</evidence>
<organism evidence="6 7">
    <name type="scientific">Geodermatophilus ruber</name>
    <dbReference type="NCBI Taxonomy" id="504800"/>
    <lineage>
        <taxon>Bacteria</taxon>
        <taxon>Bacillati</taxon>
        <taxon>Actinomycetota</taxon>
        <taxon>Actinomycetes</taxon>
        <taxon>Geodermatophilales</taxon>
        <taxon>Geodermatophilaceae</taxon>
        <taxon>Geodermatophilus</taxon>
    </lineage>
</organism>
<evidence type="ECO:0000313" key="6">
    <source>
        <dbReference type="EMBL" id="SFL88437.1"/>
    </source>
</evidence>
<dbReference type="SUPFAM" id="SSF56059">
    <property type="entry name" value="Glutathione synthetase ATP-binding domain-like"/>
    <property type="match status" value="1"/>
</dbReference>
<sequence length="904" mass="100804">MFRSAQPFLVFDYFRVPYDVDPHPETSRGPDMTGVRWARLTPSPGTGRPALVWPVLQGSQPAVAGRVVRFRMGDLVLHGRVLPDHLLDAALTGSGRSWRRAEELRAEDGSVLGSVRRSSDGDITLPFDPDEIVTRFWSERYVDPADTGAGSGAMAVALRTYYLVRPVLPRPLQIALRRAASRIQRRRTFPRWPVEESLHGFFDLVLQWAAALAGRPVPWIAPWPAGRSWALVLTHDVETEVGVRQIPVLRDVDRRAGHRASWNLVPGRYPVDDALVADLQNSGQEVGVHGLLHDGRDLDPRELPRRLPEMRRWAQRWGAVGFRSPATHRDWDVMSTLPFEYDSSSPDSDPFEPHAGGCCSCLPFVNGSVVELPITLPQDHTLYVILRARDGQPWIDKAEHIRARGGLALLITHPDYAFEGPVLAAYEQLLAHFAADPGVWRPLPAEVSDWWRRRAASSLDRDGSAWRVVGAAAGEAAISFTAPPAGAVPQDAAVPEHLLPQHRGEHTGRMTGLPSDAPGALVIGGDYQGLGIVRSLGRRGVRVCVVDSELSIAPLSRYTTKAVRTADLRDEGRTVDALLQIGRRHGLDGWVVFPTREETVAACSRHRDELGQVFRVPTPPWDVVRWAWDKRLMQEHAERVGVPTARTWWPHDRAELDEVTGRADLPVVLKPSIKEHFLYATGDKAWRADTRDELVARWQAATAIAGEGEVMVQELLPGDGRHRLAFCAFFKDGEAPAALVSRRWRQHPPDFGRHSTYVETTDAPEVEEHATRFLKSLDFYGLVEAEFMLDERDGRHKLLDVNARTWGYHSIGPPAGVDFPWILYADQVGLPVEVGRGRPGVRWIRLLTDTPTAMREIRHGALAPRDYLRSLRRLSAEAAFSRDDPLPAIAELAVLPYLSATRGY</sequence>
<protein>
    <submittedName>
        <fullName evidence="6">Predicted ATP-dependent carboligase, ATP-grasp superfamily</fullName>
    </submittedName>
</protein>
<keyword evidence="3 4" id="KW-0067">ATP-binding</keyword>
<proteinExistence type="predicted"/>
<dbReference type="AlphaFoldDB" id="A0A1I4LCT2"/>
<dbReference type="GO" id="GO:0016874">
    <property type="term" value="F:ligase activity"/>
    <property type="evidence" value="ECO:0007669"/>
    <property type="project" value="UniProtKB-KW"/>
</dbReference>
<accession>A0A1I4LCT2</accession>
<keyword evidence="1 6" id="KW-0436">Ligase</keyword>
<dbReference type="PANTHER" id="PTHR43055:SF1">
    <property type="entry name" value="FORMATE-DEPENDENT PHOSPHORIBOSYLGLYCINAMIDE FORMYLTRANSFERASE"/>
    <property type="match status" value="1"/>
</dbReference>
<dbReference type="InParanoid" id="A0A1I4LCT2"/>
<evidence type="ECO:0000256" key="4">
    <source>
        <dbReference type="PROSITE-ProRule" id="PRU00409"/>
    </source>
</evidence>
<dbReference type="InterPro" id="IPR011330">
    <property type="entry name" value="Glyco_hydro/deAcase_b/a-brl"/>
</dbReference>
<evidence type="ECO:0000256" key="2">
    <source>
        <dbReference type="ARBA" id="ARBA00022741"/>
    </source>
</evidence>
<dbReference type="PROSITE" id="PS50975">
    <property type="entry name" value="ATP_GRASP"/>
    <property type="match status" value="1"/>
</dbReference>
<dbReference type="PANTHER" id="PTHR43055">
    <property type="entry name" value="FORMATE-DEPENDENT PHOSPHORIBOSYLGLYCINAMIDE FORMYLTRANSFERASE"/>
    <property type="match status" value="1"/>
</dbReference>
<dbReference type="GO" id="GO:0005975">
    <property type="term" value="P:carbohydrate metabolic process"/>
    <property type="evidence" value="ECO:0007669"/>
    <property type="project" value="InterPro"/>
</dbReference>
<dbReference type="InterPro" id="IPR011761">
    <property type="entry name" value="ATP-grasp"/>
</dbReference>
<keyword evidence="2 4" id="KW-0547">Nucleotide-binding</keyword>
<dbReference type="GO" id="GO:0046872">
    <property type="term" value="F:metal ion binding"/>
    <property type="evidence" value="ECO:0007669"/>
    <property type="project" value="InterPro"/>
</dbReference>
<dbReference type="EMBL" id="FOSW01000021">
    <property type="protein sequence ID" value="SFL88437.1"/>
    <property type="molecule type" value="Genomic_DNA"/>
</dbReference>
<dbReference type="GO" id="GO:0005524">
    <property type="term" value="F:ATP binding"/>
    <property type="evidence" value="ECO:0007669"/>
    <property type="project" value="UniProtKB-UniRule"/>
</dbReference>
<dbReference type="STRING" id="504800.SAMN04488085_12113"/>
<dbReference type="InterPro" id="IPR013815">
    <property type="entry name" value="ATP_grasp_subdomain_1"/>
</dbReference>
<reference evidence="6 7" key="1">
    <citation type="submission" date="2016-10" db="EMBL/GenBank/DDBJ databases">
        <authorList>
            <person name="de Groot N.N."/>
        </authorList>
    </citation>
    <scope>NUCLEOTIDE SEQUENCE [LARGE SCALE GENOMIC DNA]</scope>
    <source>
        <strain evidence="6 7">DSM 45317</strain>
    </source>
</reference>
<dbReference type="GO" id="GO:0005829">
    <property type="term" value="C:cytosol"/>
    <property type="evidence" value="ECO:0007669"/>
    <property type="project" value="TreeGrafter"/>
</dbReference>
<dbReference type="RefSeq" id="WP_218146395.1">
    <property type="nucleotide sequence ID" value="NZ_FOSW01000021.1"/>
</dbReference>
<dbReference type="Proteomes" id="UP000199152">
    <property type="component" value="Unassembled WGS sequence"/>
</dbReference>
<dbReference type="Gene3D" id="3.20.20.370">
    <property type="entry name" value="Glycoside hydrolase/deacetylase"/>
    <property type="match status" value="1"/>
</dbReference>
<dbReference type="Gene3D" id="3.30.470.20">
    <property type="entry name" value="ATP-grasp fold, B domain"/>
    <property type="match status" value="1"/>
</dbReference>
<evidence type="ECO:0000256" key="3">
    <source>
        <dbReference type="ARBA" id="ARBA00022840"/>
    </source>
</evidence>
<dbReference type="Gene3D" id="3.30.1490.20">
    <property type="entry name" value="ATP-grasp fold, A domain"/>
    <property type="match status" value="1"/>
</dbReference>
<keyword evidence="7" id="KW-1185">Reference proteome</keyword>
<gene>
    <name evidence="6" type="ORF">SAMN04488085_12113</name>
</gene>
<name>A0A1I4LCT2_9ACTN</name>